<dbReference type="NCBIfam" id="NF001371">
    <property type="entry name" value="PRK00278.1-3"/>
    <property type="match status" value="1"/>
</dbReference>
<evidence type="ECO:0000313" key="11">
    <source>
        <dbReference type="EMBL" id="OZS77865.1"/>
    </source>
</evidence>
<dbReference type="HAMAP" id="MF_00134_B">
    <property type="entry name" value="IGPS_B"/>
    <property type="match status" value="1"/>
</dbReference>
<organism evidence="11 12">
    <name type="scientific">Tetzosporium hominis</name>
    <dbReference type="NCBI Taxonomy" id="2020506"/>
    <lineage>
        <taxon>Bacteria</taxon>
        <taxon>Bacillati</taxon>
        <taxon>Bacillota</taxon>
        <taxon>Bacilli</taxon>
        <taxon>Bacillales</taxon>
        <taxon>Caryophanaceae</taxon>
        <taxon>Tetzosporium</taxon>
    </lineage>
</organism>
<dbReference type="InterPro" id="IPR001468">
    <property type="entry name" value="Indole-3-GlycerolPSynthase_CS"/>
</dbReference>
<dbReference type="HAMAP" id="MF_00134_A">
    <property type="entry name" value="IGPS_A"/>
    <property type="match status" value="1"/>
</dbReference>
<evidence type="ECO:0000259" key="10">
    <source>
        <dbReference type="Pfam" id="PF00218"/>
    </source>
</evidence>
<comment type="similarity">
    <text evidence="3 9">Belongs to the TrpC family.</text>
</comment>
<evidence type="ECO:0000256" key="5">
    <source>
        <dbReference type="ARBA" id="ARBA00022793"/>
    </source>
</evidence>
<evidence type="ECO:0000256" key="8">
    <source>
        <dbReference type="ARBA" id="ARBA00023239"/>
    </source>
</evidence>
<accession>A0A264W2T2</accession>
<dbReference type="EC" id="4.1.1.48" evidence="9"/>
<dbReference type="InterPro" id="IPR011060">
    <property type="entry name" value="RibuloseP-bd_barrel"/>
</dbReference>
<keyword evidence="8 9" id="KW-0456">Lyase</keyword>
<dbReference type="InterPro" id="IPR045186">
    <property type="entry name" value="Indole-3-glycerol_P_synth"/>
</dbReference>
<evidence type="ECO:0000256" key="9">
    <source>
        <dbReference type="HAMAP-Rule" id="MF_00134"/>
    </source>
</evidence>
<evidence type="ECO:0000256" key="4">
    <source>
        <dbReference type="ARBA" id="ARBA00022605"/>
    </source>
</evidence>
<dbReference type="Proteomes" id="UP000217065">
    <property type="component" value="Unassembled WGS sequence"/>
</dbReference>
<dbReference type="CDD" id="cd00331">
    <property type="entry name" value="IGPS"/>
    <property type="match status" value="1"/>
</dbReference>
<dbReference type="InterPro" id="IPR013785">
    <property type="entry name" value="Aldolase_TIM"/>
</dbReference>
<dbReference type="GO" id="GO:0004425">
    <property type="term" value="F:indole-3-glycerol-phosphate synthase activity"/>
    <property type="evidence" value="ECO:0007669"/>
    <property type="project" value="UniProtKB-UniRule"/>
</dbReference>
<dbReference type="InterPro" id="IPR013798">
    <property type="entry name" value="Indole-3-glycerol_P_synth_dom"/>
</dbReference>
<comment type="caution">
    <text evidence="11">The sequence shown here is derived from an EMBL/GenBank/DDBJ whole genome shotgun (WGS) entry which is preliminary data.</text>
</comment>
<comment type="catalytic activity">
    <reaction evidence="1 9">
        <text>1-(2-carboxyphenylamino)-1-deoxy-D-ribulose 5-phosphate + H(+) = (1S,2R)-1-C-(indol-3-yl)glycerol 3-phosphate + CO2 + H2O</text>
        <dbReference type="Rhea" id="RHEA:23476"/>
        <dbReference type="ChEBI" id="CHEBI:15377"/>
        <dbReference type="ChEBI" id="CHEBI:15378"/>
        <dbReference type="ChEBI" id="CHEBI:16526"/>
        <dbReference type="ChEBI" id="CHEBI:58613"/>
        <dbReference type="ChEBI" id="CHEBI:58866"/>
        <dbReference type="EC" id="4.1.1.48"/>
    </reaction>
</comment>
<evidence type="ECO:0000256" key="2">
    <source>
        <dbReference type="ARBA" id="ARBA00004696"/>
    </source>
</evidence>
<name>A0A264W2T2_9BACL</name>
<proteinExistence type="inferred from homology"/>
<sequence>MTILDTILETKQHEVRELQLTNLPLRTVGERPRLADSLRASDTLEVIAEIKRASPSKGLIHKDLDAVAQATRYVAGGAAAISVLTDSKYFQGSFTDLEQVAQAVPPPVLCKDFVIDRIQIDAAYSYGASIVLLIVAALDKQDLQDLYHYATAKGLEVLVEVHDEEELETALQLGAELIGVNNRDLRTFTVSLETTERLAKRVSSLPDVHLISESGIESADDAERLSSCGAKGLLVGESLVRSSSVEDALKSLKVRRKVHDTH</sequence>
<keyword evidence="5 9" id="KW-0210">Decarboxylase</keyword>
<evidence type="ECO:0000256" key="6">
    <source>
        <dbReference type="ARBA" id="ARBA00022822"/>
    </source>
</evidence>
<evidence type="ECO:0000256" key="3">
    <source>
        <dbReference type="ARBA" id="ARBA00008737"/>
    </source>
</evidence>
<keyword evidence="6 9" id="KW-0822">Tryptophan biosynthesis</keyword>
<dbReference type="OrthoDB" id="9804217at2"/>
<dbReference type="GO" id="GO:0004640">
    <property type="term" value="F:phosphoribosylanthranilate isomerase activity"/>
    <property type="evidence" value="ECO:0007669"/>
    <property type="project" value="TreeGrafter"/>
</dbReference>
<feature type="domain" description="Indole-3-glycerol phosphate synthase" evidence="10">
    <location>
        <begin position="5"/>
        <end position="252"/>
    </location>
</feature>
<dbReference type="FunFam" id="3.20.20.70:FF:000024">
    <property type="entry name" value="Indole-3-glycerol phosphate synthase"/>
    <property type="match status" value="1"/>
</dbReference>
<dbReference type="EMBL" id="NOKQ01000217">
    <property type="protein sequence ID" value="OZS77865.1"/>
    <property type="molecule type" value="Genomic_DNA"/>
</dbReference>
<evidence type="ECO:0000313" key="12">
    <source>
        <dbReference type="Proteomes" id="UP000217065"/>
    </source>
</evidence>
<dbReference type="UniPathway" id="UPA00035">
    <property type="reaction ID" value="UER00043"/>
</dbReference>
<gene>
    <name evidence="9" type="primary">trpC</name>
    <name evidence="11" type="ORF">CF394_08915</name>
</gene>
<evidence type="ECO:0000256" key="7">
    <source>
        <dbReference type="ARBA" id="ARBA00023141"/>
    </source>
</evidence>
<dbReference type="PANTHER" id="PTHR22854:SF2">
    <property type="entry name" value="INDOLE-3-GLYCEROL-PHOSPHATE SYNTHASE"/>
    <property type="match status" value="1"/>
</dbReference>
<keyword evidence="4 9" id="KW-0028">Amino-acid biosynthesis</keyword>
<keyword evidence="12" id="KW-1185">Reference proteome</keyword>
<reference evidence="11 12" key="1">
    <citation type="submission" date="2017-07" db="EMBL/GenBank/DDBJ databases">
        <title>Tetzosporium hominis gen.nov. sp.nov.</title>
        <authorList>
            <person name="Tetz G."/>
            <person name="Tetz V."/>
        </authorList>
    </citation>
    <scope>NUCLEOTIDE SEQUENCE [LARGE SCALE GENOMIC DNA]</scope>
    <source>
        <strain evidence="11 12">VT-49</strain>
    </source>
</reference>
<dbReference type="Gene3D" id="3.20.20.70">
    <property type="entry name" value="Aldolase class I"/>
    <property type="match status" value="1"/>
</dbReference>
<dbReference type="PROSITE" id="PS00614">
    <property type="entry name" value="IGPS"/>
    <property type="match status" value="1"/>
</dbReference>
<comment type="pathway">
    <text evidence="2 9">Amino-acid biosynthesis; L-tryptophan biosynthesis; L-tryptophan from chorismate: step 4/5.</text>
</comment>
<dbReference type="NCBIfam" id="NF001377">
    <property type="entry name" value="PRK00278.2-4"/>
    <property type="match status" value="1"/>
</dbReference>
<protein>
    <recommendedName>
        <fullName evidence="9">Indole-3-glycerol phosphate synthase</fullName>
        <shortName evidence="9">IGPS</shortName>
        <ecNumber evidence="9">4.1.1.48</ecNumber>
    </recommendedName>
</protein>
<keyword evidence="7 9" id="KW-0057">Aromatic amino acid biosynthesis</keyword>
<dbReference type="GO" id="GO:0000162">
    <property type="term" value="P:L-tryptophan biosynthetic process"/>
    <property type="evidence" value="ECO:0007669"/>
    <property type="project" value="UniProtKB-UniRule"/>
</dbReference>
<dbReference type="Pfam" id="PF00218">
    <property type="entry name" value="IGPS"/>
    <property type="match status" value="1"/>
</dbReference>
<dbReference type="SUPFAM" id="SSF51366">
    <property type="entry name" value="Ribulose-phoshate binding barrel"/>
    <property type="match status" value="1"/>
</dbReference>
<dbReference type="PANTHER" id="PTHR22854">
    <property type="entry name" value="TRYPTOPHAN BIOSYNTHESIS PROTEIN"/>
    <property type="match status" value="1"/>
</dbReference>
<dbReference type="RefSeq" id="WP_094943082.1">
    <property type="nucleotide sequence ID" value="NZ_NOKQ01000217.1"/>
</dbReference>
<dbReference type="AlphaFoldDB" id="A0A264W2T2"/>
<evidence type="ECO:0000256" key="1">
    <source>
        <dbReference type="ARBA" id="ARBA00001633"/>
    </source>
</evidence>